<gene>
    <name evidence="2" type="ORF">SAMN04487937_2508</name>
</gene>
<evidence type="ECO:0000313" key="2">
    <source>
        <dbReference type="EMBL" id="SFR50138.1"/>
    </source>
</evidence>
<dbReference type="AlphaFoldDB" id="A0A1I6H6V3"/>
<dbReference type="Pfam" id="PF24019">
    <property type="entry name" value="DUF7332"/>
    <property type="match status" value="1"/>
</dbReference>
<dbReference type="STRING" id="35743.SAMN04487937_2508"/>
<reference evidence="3" key="1">
    <citation type="submission" date="2016-10" db="EMBL/GenBank/DDBJ databases">
        <authorList>
            <person name="Varghese N."/>
            <person name="Submissions S."/>
        </authorList>
    </citation>
    <scope>NUCLEOTIDE SEQUENCE [LARGE SCALE GENOMIC DNA]</scope>
    <source>
        <strain evidence="3">RD 26</strain>
    </source>
</reference>
<dbReference type="EMBL" id="FOYN01000003">
    <property type="protein sequence ID" value="SFR50138.1"/>
    <property type="molecule type" value="Genomic_DNA"/>
</dbReference>
<protein>
    <submittedName>
        <fullName evidence="2">Uncharacterized protein</fullName>
    </submittedName>
</protein>
<accession>A0A1I6H6V3</accession>
<evidence type="ECO:0000256" key="1">
    <source>
        <dbReference type="SAM" id="MobiDB-lite"/>
    </source>
</evidence>
<proteinExistence type="predicted"/>
<sequence length="179" mass="17579">MDRPGSRAVALSLLVVVATAGVGAAAGQTAGVESLAQPSAADSSGGPATVGPGVDANEGTVTPITRCFSGEGYPISIGGEGGATMAAVIHLSVLTDPAAGNEFGLETAGRLGDESIVTLAAGVRLTAREAFANGVDPFAAFDVLYTYELRLPMFEGAVGDAEYEDDGSPIGSSAGAVAC</sequence>
<feature type="region of interest" description="Disordered" evidence="1">
    <location>
        <begin position="37"/>
        <end position="57"/>
    </location>
</feature>
<dbReference type="InterPro" id="IPR055756">
    <property type="entry name" value="DUF7332"/>
</dbReference>
<dbReference type="OrthoDB" id="328061at2157"/>
<name>A0A1I6H6V3_HALSD</name>
<evidence type="ECO:0000313" key="3">
    <source>
        <dbReference type="Proteomes" id="UP000198932"/>
    </source>
</evidence>
<organism evidence="2 3">
    <name type="scientific">Halorubrum sodomense</name>
    <dbReference type="NCBI Taxonomy" id="35743"/>
    <lineage>
        <taxon>Archaea</taxon>
        <taxon>Methanobacteriati</taxon>
        <taxon>Methanobacteriota</taxon>
        <taxon>Stenosarchaea group</taxon>
        <taxon>Halobacteria</taxon>
        <taxon>Halobacteriales</taxon>
        <taxon>Haloferacaceae</taxon>
        <taxon>Halorubrum</taxon>
    </lineage>
</organism>
<dbReference type="Proteomes" id="UP000198932">
    <property type="component" value="Unassembled WGS sequence"/>
</dbReference>
<dbReference type="RefSeq" id="WP_092922686.1">
    <property type="nucleotide sequence ID" value="NZ_FOYN01000003.1"/>
</dbReference>
<keyword evidence="3" id="KW-1185">Reference proteome</keyword>